<organism evidence="2 3">
    <name type="scientific">Alkaliphilus serpentinus</name>
    <dbReference type="NCBI Taxonomy" id="1482731"/>
    <lineage>
        <taxon>Bacteria</taxon>
        <taxon>Bacillati</taxon>
        <taxon>Bacillota</taxon>
        <taxon>Clostridia</taxon>
        <taxon>Peptostreptococcales</taxon>
        <taxon>Natronincolaceae</taxon>
        <taxon>Alkaliphilus</taxon>
    </lineage>
</organism>
<protein>
    <submittedName>
        <fullName evidence="2">DUF456 domain-containing protein</fullName>
    </submittedName>
</protein>
<dbReference type="PANTHER" id="PTHR39165">
    <property type="entry name" value="IG HYPOTHETICAL 17883"/>
    <property type="match status" value="1"/>
</dbReference>
<keyword evidence="1" id="KW-1133">Transmembrane helix</keyword>
<dbReference type="OrthoDB" id="1955085at2"/>
<evidence type="ECO:0000313" key="3">
    <source>
        <dbReference type="Proteomes" id="UP000465601"/>
    </source>
</evidence>
<dbReference type="PANTHER" id="PTHR39165:SF1">
    <property type="entry name" value="DUF456 DOMAIN-CONTAINING PROTEIN"/>
    <property type="match status" value="1"/>
</dbReference>
<comment type="caution">
    <text evidence="2">The sequence shown here is derived from an EMBL/GenBank/DDBJ whole genome shotgun (WGS) entry which is preliminary data.</text>
</comment>
<dbReference type="Proteomes" id="UP000465601">
    <property type="component" value="Unassembled WGS sequence"/>
</dbReference>
<keyword evidence="3" id="KW-1185">Reference proteome</keyword>
<dbReference type="EMBL" id="WBZB01000004">
    <property type="protein sequence ID" value="KAB3533095.1"/>
    <property type="molecule type" value="Genomic_DNA"/>
</dbReference>
<dbReference type="InterPro" id="IPR007403">
    <property type="entry name" value="DUF456"/>
</dbReference>
<feature type="transmembrane region" description="Helical" evidence="1">
    <location>
        <begin position="100"/>
        <end position="126"/>
    </location>
</feature>
<dbReference type="RefSeq" id="WP_151864420.1">
    <property type="nucleotide sequence ID" value="NZ_WBZB01000004.1"/>
</dbReference>
<dbReference type="Pfam" id="PF04306">
    <property type="entry name" value="DUF456"/>
    <property type="match status" value="1"/>
</dbReference>
<feature type="transmembrane region" description="Helical" evidence="1">
    <location>
        <begin position="12"/>
        <end position="31"/>
    </location>
</feature>
<proteinExistence type="predicted"/>
<evidence type="ECO:0000313" key="2">
    <source>
        <dbReference type="EMBL" id="KAB3533095.1"/>
    </source>
</evidence>
<sequence>MLLLYGWSTDFVIISIRTIIIFGILTLFAILSEYLASLFTAKKFNISKKGLWGLFMGGILGFFIFNVIGMILGQFIGVFIGEVLSGKKLLSALKAGSGAFIGYVIGMIINFTVVLSMVGYFIIVLLRGG</sequence>
<accession>A0A833M9A7</accession>
<keyword evidence="1" id="KW-0812">Transmembrane</keyword>
<reference evidence="2 3" key="1">
    <citation type="submission" date="2019-10" db="EMBL/GenBank/DDBJ databases">
        <title>Alkaliphilus serpentinus sp. nov. and Alkaliphilus pronyensis sp. nov., two novel anaerobic alkaliphilic species isolated from the serpentinized-hosted hydrothermal field of the Prony Bay (New Caledonia).</title>
        <authorList>
            <person name="Postec A."/>
        </authorList>
    </citation>
    <scope>NUCLEOTIDE SEQUENCE [LARGE SCALE GENOMIC DNA]</scope>
    <source>
        <strain evidence="2 3">LacT</strain>
    </source>
</reference>
<name>A0A833M9A7_9FIRM</name>
<keyword evidence="1" id="KW-0472">Membrane</keyword>
<evidence type="ECO:0000256" key="1">
    <source>
        <dbReference type="SAM" id="Phobius"/>
    </source>
</evidence>
<gene>
    <name evidence="2" type="ORF">F8153_00670</name>
</gene>
<feature type="transmembrane region" description="Helical" evidence="1">
    <location>
        <begin position="51"/>
        <end position="80"/>
    </location>
</feature>
<dbReference type="AlphaFoldDB" id="A0A833M9A7"/>